<name>A0AAV5WXI9_9BILA</name>
<dbReference type="EMBL" id="BTSY01000007">
    <property type="protein sequence ID" value="GMT36589.1"/>
    <property type="molecule type" value="Genomic_DNA"/>
</dbReference>
<keyword evidence="2" id="KW-1185">Reference proteome</keyword>
<dbReference type="Proteomes" id="UP001432322">
    <property type="component" value="Unassembled WGS sequence"/>
</dbReference>
<feature type="non-terminal residue" evidence="1">
    <location>
        <position position="1"/>
    </location>
</feature>
<evidence type="ECO:0000313" key="2">
    <source>
        <dbReference type="Proteomes" id="UP001432322"/>
    </source>
</evidence>
<reference evidence="1" key="1">
    <citation type="submission" date="2023-10" db="EMBL/GenBank/DDBJ databases">
        <title>Genome assembly of Pristionchus species.</title>
        <authorList>
            <person name="Yoshida K."/>
            <person name="Sommer R.J."/>
        </authorList>
    </citation>
    <scope>NUCLEOTIDE SEQUENCE</scope>
    <source>
        <strain evidence="1">RS5133</strain>
    </source>
</reference>
<gene>
    <name evidence="1" type="ORF">PFISCL1PPCAC_27886</name>
</gene>
<accession>A0AAV5WXI9</accession>
<comment type="caution">
    <text evidence="1">The sequence shown here is derived from an EMBL/GenBank/DDBJ whole genome shotgun (WGS) entry which is preliminary data.</text>
</comment>
<sequence length="99" mass="11250">CRYRRFKLLQQCKMLKKDDDKNESKKAVKQSLVCPLCESVETFTTVSAFSKHVKHEHNSTCKESRISFRCKCGVVTNGGSHANNGVRLFFLKIHCVKAG</sequence>
<dbReference type="AlphaFoldDB" id="A0AAV5WXI9"/>
<proteinExistence type="predicted"/>
<protein>
    <submittedName>
        <fullName evidence="1">Uncharacterized protein</fullName>
    </submittedName>
</protein>
<evidence type="ECO:0000313" key="1">
    <source>
        <dbReference type="EMBL" id="GMT36589.1"/>
    </source>
</evidence>
<organism evidence="1 2">
    <name type="scientific">Pristionchus fissidentatus</name>
    <dbReference type="NCBI Taxonomy" id="1538716"/>
    <lineage>
        <taxon>Eukaryota</taxon>
        <taxon>Metazoa</taxon>
        <taxon>Ecdysozoa</taxon>
        <taxon>Nematoda</taxon>
        <taxon>Chromadorea</taxon>
        <taxon>Rhabditida</taxon>
        <taxon>Rhabditina</taxon>
        <taxon>Diplogasteromorpha</taxon>
        <taxon>Diplogasteroidea</taxon>
        <taxon>Neodiplogasteridae</taxon>
        <taxon>Pristionchus</taxon>
    </lineage>
</organism>